<feature type="domain" description="NmrA-like" evidence="3">
    <location>
        <begin position="5"/>
        <end position="137"/>
    </location>
</feature>
<dbReference type="GO" id="GO:0016491">
    <property type="term" value="F:oxidoreductase activity"/>
    <property type="evidence" value="ECO:0007669"/>
    <property type="project" value="UniProtKB-KW"/>
</dbReference>
<dbReference type="RefSeq" id="XP_033662615.1">
    <property type="nucleotide sequence ID" value="XM_033814006.1"/>
</dbReference>
<dbReference type="InterPro" id="IPR036291">
    <property type="entry name" value="NAD(P)-bd_dom_sf"/>
</dbReference>
<protein>
    <recommendedName>
        <fullName evidence="3">NmrA-like domain-containing protein</fullName>
    </recommendedName>
</protein>
<evidence type="ECO:0000256" key="1">
    <source>
        <dbReference type="ARBA" id="ARBA00022857"/>
    </source>
</evidence>
<name>A0A6A6C8H0_ZASCE</name>
<dbReference type="OrthoDB" id="419598at2759"/>
<organism evidence="4 5">
    <name type="scientific">Zasmidium cellare ATCC 36951</name>
    <dbReference type="NCBI Taxonomy" id="1080233"/>
    <lineage>
        <taxon>Eukaryota</taxon>
        <taxon>Fungi</taxon>
        <taxon>Dikarya</taxon>
        <taxon>Ascomycota</taxon>
        <taxon>Pezizomycotina</taxon>
        <taxon>Dothideomycetes</taxon>
        <taxon>Dothideomycetidae</taxon>
        <taxon>Mycosphaerellales</taxon>
        <taxon>Mycosphaerellaceae</taxon>
        <taxon>Zasmidium</taxon>
    </lineage>
</organism>
<dbReference type="PANTHER" id="PTHR47706">
    <property type="entry name" value="NMRA-LIKE FAMILY PROTEIN"/>
    <property type="match status" value="1"/>
</dbReference>
<evidence type="ECO:0000313" key="4">
    <source>
        <dbReference type="EMBL" id="KAF2161726.1"/>
    </source>
</evidence>
<dbReference type="InterPro" id="IPR051609">
    <property type="entry name" value="NmrA/Isoflavone_reductase-like"/>
</dbReference>
<sequence>MSGLKKIVIVGASGNTGSSILKHLLAINKTISITIVSRTDSSATFPSSSQITVKKGSYSDAAFLQSAFQGNELAAFCLAHSGAGDQPKLIEAAAKAGVKYIVPNEYSLDALTGDLASHPVIAQKVAARKLIRDAGMKHISPVTGPWTELSVTWGLFGIDVRNRQATLYDDGGENNTASISQVGLSIAKVLSLPVTSSENPRASLEHYANNFIYISSVCTTQAKIFDSVKKATGTADADWEIKHSTIAELEKSGPMHGLYSYYLGNGKGGNFEEKAREDREALGIEEENLDEVVRAALTPA</sequence>
<proteinExistence type="predicted"/>
<keyword evidence="5" id="KW-1185">Reference proteome</keyword>
<dbReference type="PANTHER" id="PTHR47706:SF7">
    <property type="entry name" value="CIPA-LIKE, PUTATIVE (AFU_ORTHOLOGUE AFUA_1G01630)-RELATED"/>
    <property type="match status" value="1"/>
</dbReference>
<dbReference type="AlphaFoldDB" id="A0A6A6C8H0"/>
<dbReference type="SUPFAM" id="SSF51735">
    <property type="entry name" value="NAD(P)-binding Rossmann-fold domains"/>
    <property type="match status" value="1"/>
</dbReference>
<evidence type="ECO:0000259" key="3">
    <source>
        <dbReference type="Pfam" id="PF05368"/>
    </source>
</evidence>
<evidence type="ECO:0000256" key="2">
    <source>
        <dbReference type="ARBA" id="ARBA00023002"/>
    </source>
</evidence>
<dbReference type="EMBL" id="ML993617">
    <property type="protein sequence ID" value="KAF2161726.1"/>
    <property type="molecule type" value="Genomic_DNA"/>
</dbReference>
<evidence type="ECO:0000313" key="5">
    <source>
        <dbReference type="Proteomes" id="UP000799537"/>
    </source>
</evidence>
<keyword evidence="1" id="KW-0521">NADP</keyword>
<dbReference type="Proteomes" id="UP000799537">
    <property type="component" value="Unassembled WGS sequence"/>
</dbReference>
<gene>
    <name evidence="4" type="ORF">M409DRAFT_58806</name>
</gene>
<keyword evidence="2" id="KW-0560">Oxidoreductase</keyword>
<dbReference type="GeneID" id="54567278"/>
<reference evidence="4" key="1">
    <citation type="journal article" date="2020" name="Stud. Mycol.">
        <title>101 Dothideomycetes genomes: a test case for predicting lifestyles and emergence of pathogens.</title>
        <authorList>
            <person name="Haridas S."/>
            <person name="Albert R."/>
            <person name="Binder M."/>
            <person name="Bloem J."/>
            <person name="Labutti K."/>
            <person name="Salamov A."/>
            <person name="Andreopoulos B."/>
            <person name="Baker S."/>
            <person name="Barry K."/>
            <person name="Bills G."/>
            <person name="Bluhm B."/>
            <person name="Cannon C."/>
            <person name="Castanera R."/>
            <person name="Culley D."/>
            <person name="Daum C."/>
            <person name="Ezra D."/>
            <person name="Gonzalez J."/>
            <person name="Henrissat B."/>
            <person name="Kuo A."/>
            <person name="Liang C."/>
            <person name="Lipzen A."/>
            <person name="Lutzoni F."/>
            <person name="Magnuson J."/>
            <person name="Mondo S."/>
            <person name="Nolan M."/>
            <person name="Ohm R."/>
            <person name="Pangilinan J."/>
            <person name="Park H.-J."/>
            <person name="Ramirez L."/>
            <person name="Alfaro M."/>
            <person name="Sun H."/>
            <person name="Tritt A."/>
            <person name="Yoshinaga Y."/>
            <person name="Zwiers L.-H."/>
            <person name="Turgeon B."/>
            <person name="Goodwin S."/>
            <person name="Spatafora J."/>
            <person name="Crous P."/>
            <person name="Grigoriev I."/>
        </authorList>
    </citation>
    <scope>NUCLEOTIDE SEQUENCE</scope>
    <source>
        <strain evidence="4">ATCC 36951</strain>
    </source>
</reference>
<dbReference type="Gene3D" id="3.40.50.720">
    <property type="entry name" value="NAD(P)-binding Rossmann-like Domain"/>
    <property type="match status" value="1"/>
</dbReference>
<dbReference type="Pfam" id="PF05368">
    <property type="entry name" value="NmrA"/>
    <property type="match status" value="1"/>
</dbReference>
<dbReference type="InterPro" id="IPR008030">
    <property type="entry name" value="NmrA-like"/>
</dbReference>
<accession>A0A6A6C8H0</accession>